<dbReference type="Proteomes" id="UP000562464">
    <property type="component" value="Unassembled WGS sequence"/>
</dbReference>
<dbReference type="InterPro" id="IPR036388">
    <property type="entry name" value="WH-like_DNA-bd_sf"/>
</dbReference>
<dbReference type="InterPro" id="IPR047640">
    <property type="entry name" value="RpiR-like"/>
</dbReference>
<keyword evidence="1" id="KW-0805">Transcription regulation</keyword>
<keyword evidence="7" id="KW-1185">Reference proteome</keyword>
<dbReference type="GO" id="GO:0097367">
    <property type="term" value="F:carbohydrate derivative binding"/>
    <property type="evidence" value="ECO:0007669"/>
    <property type="project" value="InterPro"/>
</dbReference>
<feature type="domain" description="HTH rpiR-type" evidence="4">
    <location>
        <begin position="1"/>
        <end position="73"/>
    </location>
</feature>
<evidence type="ECO:0000256" key="2">
    <source>
        <dbReference type="ARBA" id="ARBA00023125"/>
    </source>
</evidence>
<dbReference type="InterPro" id="IPR001347">
    <property type="entry name" value="SIS_dom"/>
</dbReference>
<sequence>MFEADVVKRLNDLELLAYEYINREPEKAREMTIRELAAEIHTSTTTIVRLAVKLGFKGWAEFKYYLNAQKEFRVNMDHSYENMISLDLFWKNLSEKEFKDKMDLAVEKMAAARFVDFMGLGTSDALAQYASRYFNNLGLLSRPFTDIFRPVLVDEYENSVLVVLSVSGETDHVLRKTVEVQRSGAFLISITNNPNSTLSRLSAINFSYNMLNEYATPSEDIKLTTQLPSLAIVEMMAYRVAQINHGEIIF</sequence>
<dbReference type="GO" id="GO:0003677">
    <property type="term" value="F:DNA binding"/>
    <property type="evidence" value="ECO:0007669"/>
    <property type="project" value="UniProtKB-KW"/>
</dbReference>
<dbReference type="AlphaFoldDB" id="A0A841C8H5"/>
<evidence type="ECO:0000313" key="6">
    <source>
        <dbReference type="EMBL" id="MBB5887699.1"/>
    </source>
</evidence>
<evidence type="ECO:0000259" key="5">
    <source>
        <dbReference type="PROSITE" id="PS51464"/>
    </source>
</evidence>
<dbReference type="PROSITE" id="PS51464">
    <property type="entry name" value="SIS"/>
    <property type="match status" value="1"/>
</dbReference>
<dbReference type="InterPro" id="IPR035472">
    <property type="entry name" value="RpiR-like_SIS"/>
</dbReference>
<dbReference type="InterPro" id="IPR000281">
    <property type="entry name" value="HTH_RpiR"/>
</dbReference>
<dbReference type="SUPFAM" id="SSF53697">
    <property type="entry name" value="SIS domain"/>
    <property type="match status" value="1"/>
</dbReference>
<gene>
    <name evidence="6" type="ORF">HNQ37_000571</name>
</gene>
<dbReference type="Gene3D" id="1.10.10.10">
    <property type="entry name" value="Winged helix-like DNA-binding domain superfamily/Winged helix DNA-binding domain"/>
    <property type="match status" value="1"/>
</dbReference>
<name>A0A841C8H5_9LACT</name>
<feature type="domain" description="SIS" evidence="5">
    <location>
        <begin position="105"/>
        <end position="243"/>
    </location>
</feature>
<dbReference type="RefSeq" id="WP_183539113.1">
    <property type="nucleotide sequence ID" value="NZ_DASWOY010000021.1"/>
</dbReference>
<accession>A0A841C8H5</accession>
<dbReference type="PROSITE" id="PS51071">
    <property type="entry name" value="HTH_RPIR"/>
    <property type="match status" value="1"/>
</dbReference>
<dbReference type="PANTHER" id="PTHR30514:SF1">
    <property type="entry name" value="HTH-TYPE TRANSCRIPTIONAL REGULATOR HEXR-RELATED"/>
    <property type="match status" value="1"/>
</dbReference>
<organism evidence="6 7">
    <name type="scientific">Lactovum miscens</name>
    <dbReference type="NCBI Taxonomy" id="190387"/>
    <lineage>
        <taxon>Bacteria</taxon>
        <taxon>Bacillati</taxon>
        <taxon>Bacillota</taxon>
        <taxon>Bacilli</taxon>
        <taxon>Lactobacillales</taxon>
        <taxon>Streptococcaceae</taxon>
        <taxon>Lactovum</taxon>
    </lineage>
</organism>
<reference evidence="6 7" key="1">
    <citation type="submission" date="2020-08" db="EMBL/GenBank/DDBJ databases">
        <title>Genomic Encyclopedia of Type Strains, Phase IV (KMG-IV): sequencing the most valuable type-strain genomes for metagenomic binning, comparative biology and taxonomic classification.</title>
        <authorList>
            <person name="Goeker M."/>
        </authorList>
    </citation>
    <scope>NUCLEOTIDE SEQUENCE [LARGE SCALE GENOMIC DNA]</scope>
    <source>
        <strain evidence="6 7">DSM 14925</strain>
    </source>
</reference>
<dbReference type="Gene3D" id="3.40.50.10490">
    <property type="entry name" value="Glucose-6-phosphate isomerase like protein, domain 1"/>
    <property type="match status" value="1"/>
</dbReference>
<evidence type="ECO:0000256" key="1">
    <source>
        <dbReference type="ARBA" id="ARBA00023015"/>
    </source>
</evidence>
<keyword evidence="3" id="KW-0804">Transcription</keyword>
<evidence type="ECO:0000256" key="3">
    <source>
        <dbReference type="ARBA" id="ARBA00023163"/>
    </source>
</evidence>
<dbReference type="InterPro" id="IPR046348">
    <property type="entry name" value="SIS_dom_sf"/>
</dbReference>
<dbReference type="Pfam" id="PF01380">
    <property type="entry name" value="SIS"/>
    <property type="match status" value="1"/>
</dbReference>
<dbReference type="Pfam" id="PF01418">
    <property type="entry name" value="HTH_6"/>
    <property type="match status" value="1"/>
</dbReference>
<dbReference type="PANTHER" id="PTHR30514">
    <property type="entry name" value="GLUCOKINASE"/>
    <property type="match status" value="1"/>
</dbReference>
<dbReference type="EMBL" id="JACHHV010000006">
    <property type="protein sequence ID" value="MBB5887699.1"/>
    <property type="molecule type" value="Genomic_DNA"/>
</dbReference>
<evidence type="ECO:0000259" key="4">
    <source>
        <dbReference type="PROSITE" id="PS51071"/>
    </source>
</evidence>
<dbReference type="GO" id="GO:1901135">
    <property type="term" value="P:carbohydrate derivative metabolic process"/>
    <property type="evidence" value="ECO:0007669"/>
    <property type="project" value="InterPro"/>
</dbReference>
<proteinExistence type="predicted"/>
<keyword evidence="2 6" id="KW-0238">DNA-binding</keyword>
<protein>
    <submittedName>
        <fullName evidence="6">DNA-binding MurR/RpiR family transcriptional regulator</fullName>
    </submittedName>
</protein>
<dbReference type="GO" id="GO:0003700">
    <property type="term" value="F:DNA-binding transcription factor activity"/>
    <property type="evidence" value="ECO:0007669"/>
    <property type="project" value="InterPro"/>
</dbReference>
<dbReference type="InterPro" id="IPR009057">
    <property type="entry name" value="Homeodomain-like_sf"/>
</dbReference>
<comment type="caution">
    <text evidence="6">The sequence shown here is derived from an EMBL/GenBank/DDBJ whole genome shotgun (WGS) entry which is preliminary data.</text>
</comment>
<dbReference type="SUPFAM" id="SSF46689">
    <property type="entry name" value="Homeodomain-like"/>
    <property type="match status" value="1"/>
</dbReference>
<dbReference type="CDD" id="cd05013">
    <property type="entry name" value="SIS_RpiR"/>
    <property type="match status" value="1"/>
</dbReference>
<evidence type="ECO:0000313" key="7">
    <source>
        <dbReference type="Proteomes" id="UP000562464"/>
    </source>
</evidence>